<evidence type="ECO:0000313" key="1">
    <source>
        <dbReference type="EMBL" id="KHD25035.1"/>
    </source>
</evidence>
<name>A0ACC4NWQ9_9VIBR</name>
<evidence type="ECO:0000313" key="2">
    <source>
        <dbReference type="Proteomes" id="UP000030421"/>
    </source>
</evidence>
<dbReference type="EMBL" id="JRWR01000007">
    <property type="protein sequence ID" value="KHD25035.1"/>
    <property type="molecule type" value="Genomic_DNA"/>
</dbReference>
<dbReference type="Proteomes" id="UP000030421">
    <property type="component" value="Unassembled WGS sequence"/>
</dbReference>
<keyword evidence="2" id="KW-1185">Reference proteome</keyword>
<protein>
    <submittedName>
        <fullName evidence="1">Uncharacterized protein</fullName>
    </submittedName>
</protein>
<gene>
    <name evidence="1" type="ORF">NM09_10295</name>
</gene>
<proteinExistence type="predicted"/>
<organism evidence="1 2">
    <name type="scientific">Vibrio caribbeanicus</name>
    <dbReference type="NCBI Taxonomy" id="701175"/>
    <lineage>
        <taxon>Bacteria</taxon>
        <taxon>Pseudomonadati</taxon>
        <taxon>Pseudomonadota</taxon>
        <taxon>Gammaproteobacteria</taxon>
        <taxon>Vibrionales</taxon>
        <taxon>Vibrionaceae</taxon>
        <taxon>Vibrio</taxon>
    </lineage>
</organism>
<reference evidence="1" key="1">
    <citation type="submission" date="2014-10" db="EMBL/GenBank/DDBJ databases">
        <title>Genome sequencing of Vibrio caribbeanicus T14.</title>
        <authorList>
            <person name="Chan K.-G."/>
            <person name="Mohamad N.I."/>
        </authorList>
    </citation>
    <scope>NUCLEOTIDE SEQUENCE</scope>
    <source>
        <strain evidence="1">T14</strain>
    </source>
</reference>
<accession>A0ACC4NWQ9</accession>
<sequence length="116" mass="13349">MKEIEFIRMHLVEKGVPNNLVTPSPFIWSKHINPLGKPFIFQSKGKVALFSFKCAVLYGSVSWLVKRDFSQELLVSAIAFAVIMGLIIWLKIVRLRKKLQIGSWKDWCVDNYNLAP</sequence>
<comment type="caution">
    <text evidence="1">The sequence shown here is derived from an EMBL/GenBank/DDBJ whole genome shotgun (WGS) entry which is preliminary data.</text>
</comment>